<accession>A0AAE1G8N0</accession>
<evidence type="ECO:0000313" key="3">
    <source>
        <dbReference type="Proteomes" id="UP001286313"/>
    </source>
</evidence>
<dbReference type="AlphaFoldDB" id="A0AAE1G8N0"/>
<evidence type="ECO:0000313" key="2">
    <source>
        <dbReference type="EMBL" id="KAK3887299.1"/>
    </source>
</evidence>
<keyword evidence="3" id="KW-1185">Reference proteome</keyword>
<gene>
    <name evidence="2" type="ORF">Pcinc_008563</name>
</gene>
<evidence type="ECO:0000256" key="1">
    <source>
        <dbReference type="SAM" id="MobiDB-lite"/>
    </source>
</evidence>
<reference evidence="2" key="1">
    <citation type="submission" date="2023-10" db="EMBL/GenBank/DDBJ databases">
        <title>Genome assemblies of two species of porcelain crab, Petrolisthes cinctipes and Petrolisthes manimaculis (Anomura: Porcellanidae).</title>
        <authorList>
            <person name="Angst P."/>
        </authorList>
    </citation>
    <scope>NUCLEOTIDE SEQUENCE</scope>
    <source>
        <strain evidence="2">PB745_01</strain>
        <tissue evidence="2">Gill</tissue>
    </source>
</reference>
<feature type="region of interest" description="Disordered" evidence="1">
    <location>
        <begin position="1"/>
        <end position="25"/>
    </location>
</feature>
<dbReference type="EMBL" id="JAWQEG010000638">
    <property type="protein sequence ID" value="KAK3887299.1"/>
    <property type="molecule type" value="Genomic_DNA"/>
</dbReference>
<proteinExistence type="predicted"/>
<comment type="caution">
    <text evidence="2">The sequence shown here is derived from an EMBL/GenBank/DDBJ whole genome shotgun (WGS) entry which is preliminary data.</text>
</comment>
<name>A0AAE1G8N0_PETCI</name>
<protein>
    <submittedName>
        <fullName evidence="2">Uncharacterized protein</fullName>
    </submittedName>
</protein>
<sequence>MSTISYISRSDDPSNDPTAEEMRRGGEKIGPYVMARFLRRRRARTRDEDKVRRIPHDTESPIYKKALRSNANVRVYNPLIRLEHFSVNNWVKVTQQNCESNALSVLLCEMEVVFEEEDHKVVLDHKTFTMAILLFTFELYRMHLQSKGWNFEALIQSRAAFELTKMKEYRAANSLMSLDVNMSEDFFDAETYEELKRDYRKI</sequence>
<dbReference type="Proteomes" id="UP001286313">
    <property type="component" value="Unassembled WGS sequence"/>
</dbReference>
<organism evidence="2 3">
    <name type="scientific">Petrolisthes cinctipes</name>
    <name type="common">Flat porcelain crab</name>
    <dbReference type="NCBI Taxonomy" id="88211"/>
    <lineage>
        <taxon>Eukaryota</taxon>
        <taxon>Metazoa</taxon>
        <taxon>Ecdysozoa</taxon>
        <taxon>Arthropoda</taxon>
        <taxon>Crustacea</taxon>
        <taxon>Multicrustacea</taxon>
        <taxon>Malacostraca</taxon>
        <taxon>Eumalacostraca</taxon>
        <taxon>Eucarida</taxon>
        <taxon>Decapoda</taxon>
        <taxon>Pleocyemata</taxon>
        <taxon>Anomura</taxon>
        <taxon>Galatheoidea</taxon>
        <taxon>Porcellanidae</taxon>
        <taxon>Petrolisthes</taxon>
    </lineage>
</organism>